<name>A0A4R5V7C6_9BACT</name>
<evidence type="ECO:0000313" key="4">
    <source>
        <dbReference type="Proteomes" id="UP000295438"/>
    </source>
</evidence>
<dbReference type="InterPro" id="IPR025295">
    <property type="entry name" value="eCIS_core_dom"/>
</dbReference>
<reference evidence="3 4" key="1">
    <citation type="submission" date="2019-03" db="EMBL/GenBank/DDBJ databases">
        <title>Algoriphagus aquimaris sp. nov., isolated form marine sediment in Pohang, Korea.</title>
        <authorList>
            <person name="Kim J."/>
            <person name="Yoon S.-H."/>
            <person name="Lee S.-S."/>
        </authorList>
    </citation>
    <scope>NUCLEOTIDE SEQUENCE [LARGE SCALE GENOMIC DNA]</scope>
    <source>
        <strain evidence="3 4">F21</strain>
    </source>
</reference>
<feature type="region of interest" description="Disordered" evidence="1">
    <location>
        <begin position="1"/>
        <end position="39"/>
    </location>
</feature>
<feature type="region of interest" description="Disordered" evidence="1">
    <location>
        <begin position="69"/>
        <end position="91"/>
    </location>
</feature>
<dbReference type="Proteomes" id="UP000295438">
    <property type="component" value="Unassembled WGS sequence"/>
</dbReference>
<dbReference type="AlphaFoldDB" id="A0A4R5V7C6"/>
<protein>
    <submittedName>
        <fullName evidence="3">DUF4157 domain-containing protein</fullName>
    </submittedName>
</protein>
<evidence type="ECO:0000256" key="1">
    <source>
        <dbReference type="SAM" id="MobiDB-lite"/>
    </source>
</evidence>
<comment type="caution">
    <text evidence="3">The sequence shown here is derived from an EMBL/GenBank/DDBJ whole genome shotgun (WGS) entry which is preliminary data.</text>
</comment>
<accession>A0A4R5V7C6</accession>
<feature type="domain" description="eCIS core" evidence="2">
    <location>
        <begin position="87"/>
        <end position="152"/>
    </location>
</feature>
<feature type="compositionally biased region" description="Polar residues" evidence="1">
    <location>
        <begin position="13"/>
        <end position="31"/>
    </location>
</feature>
<evidence type="ECO:0000313" key="3">
    <source>
        <dbReference type="EMBL" id="TDK47932.1"/>
    </source>
</evidence>
<organism evidence="3 4">
    <name type="scientific">Algoriphagus formosus</name>
    <dbReference type="NCBI Taxonomy" id="2007308"/>
    <lineage>
        <taxon>Bacteria</taxon>
        <taxon>Pseudomonadati</taxon>
        <taxon>Bacteroidota</taxon>
        <taxon>Cytophagia</taxon>
        <taxon>Cytophagales</taxon>
        <taxon>Cyclobacteriaceae</taxon>
        <taxon>Algoriphagus</taxon>
    </lineage>
</organism>
<gene>
    <name evidence="3" type="ORF">E1898_04470</name>
</gene>
<dbReference type="RefSeq" id="WP_133390002.1">
    <property type="nucleotide sequence ID" value="NZ_SMUW01000028.1"/>
</dbReference>
<proteinExistence type="predicted"/>
<keyword evidence="4" id="KW-1185">Reference proteome</keyword>
<dbReference type="EMBL" id="SMUW01000028">
    <property type="protein sequence ID" value="TDK47932.1"/>
    <property type="molecule type" value="Genomic_DNA"/>
</dbReference>
<dbReference type="Pfam" id="PF13699">
    <property type="entry name" value="eCIS_core"/>
    <property type="match status" value="1"/>
</dbReference>
<sequence length="466" mass="52798">MRTLSKENGRVIGSSSPQVNAKTQVRANSPYQFVDNRPEAIAQRELKELANNSNGSRSEQAAQFQSLAGNKSFQAPSLQRKENKTGLPDDLKSGIENLSGYSLDDVKVHYNSDQPSQLQAYAFAQGTDIHLASGQEKHLPHEAWHVVQQKQGRVKATMQMKAGPENNDNAILKKAADLLAVKHLKGEKNQQQNMDTFQLKAEVKITKDGLDLGREHDLKRYLDLSYSTSEKGKTKSEMQKQNTYRHMDSQATRRDAMANVMRFYLEDNEVVNNATELCGDLQPNIDMWEQEIEGEGGQFLGNPKRNSAISNEYDSLVLELLIQDREVTEEAIDHDLRINLRNTTFKVLGDNKDNIHIALNNAYSEESTEESDFVELLPIFQSGVKQSLELTYAKLSKSKQVDIPNLRKKLDSTYEILSNALRSNPFEVMKIFYKTVKSADRVVDKVAEKWNSTDEDELSDSDEMRY</sequence>
<feature type="region of interest" description="Disordered" evidence="1">
    <location>
        <begin position="230"/>
        <end position="249"/>
    </location>
</feature>
<feature type="compositionally biased region" description="Basic and acidic residues" evidence="1">
    <location>
        <begin position="79"/>
        <end position="91"/>
    </location>
</feature>
<evidence type="ECO:0000259" key="2">
    <source>
        <dbReference type="Pfam" id="PF13699"/>
    </source>
</evidence>